<reference evidence="2 3" key="1">
    <citation type="submission" date="2024-02" db="EMBL/GenBank/DDBJ databases">
        <title>De novo assembly and annotation of 12 fungi associated with fruit tree decline syndrome in Ontario, Canada.</title>
        <authorList>
            <person name="Sulman M."/>
            <person name="Ellouze W."/>
            <person name="Ilyukhin E."/>
        </authorList>
    </citation>
    <scope>NUCLEOTIDE SEQUENCE [LARGE SCALE GENOMIC DNA]</scope>
    <source>
        <strain evidence="2 3">M1-105</strain>
    </source>
</reference>
<dbReference type="EMBL" id="JAJVDC020000370">
    <property type="protein sequence ID" value="KAL1614650.1"/>
    <property type="molecule type" value="Genomic_DNA"/>
</dbReference>
<feature type="signal peptide" evidence="1">
    <location>
        <begin position="1"/>
        <end position="19"/>
    </location>
</feature>
<organism evidence="2 3">
    <name type="scientific">Neofusicoccum ribis</name>
    <dbReference type="NCBI Taxonomy" id="45134"/>
    <lineage>
        <taxon>Eukaryota</taxon>
        <taxon>Fungi</taxon>
        <taxon>Dikarya</taxon>
        <taxon>Ascomycota</taxon>
        <taxon>Pezizomycotina</taxon>
        <taxon>Dothideomycetes</taxon>
        <taxon>Dothideomycetes incertae sedis</taxon>
        <taxon>Botryosphaeriales</taxon>
        <taxon>Botryosphaeriaceae</taxon>
        <taxon>Neofusicoccum</taxon>
    </lineage>
</organism>
<sequence length="149" mass="16760">MRLTFLLSFFFTLLALVHAAKDLEKAQFEIARKAYAEATGRDLRDEGERKIAFVEKWHNGKSAMDCAAGFTHYLLIVADIKKEGADANVEWSLDNSLSVHLGKADPGKIFNTPATVIVSGWVTDTMRGNTYQWKGWVKDTATEDYLKDQ</sequence>
<accession>A0ABR3S9X4</accession>
<keyword evidence="3" id="KW-1185">Reference proteome</keyword>
<evidence type="ECO:0000256" key="1">
    <source>
        <dbReference type="SAM" id="SignalP"/>
    </source>
</evidence>
<proteinExistence type="predicted"/>
<keyword evidence="1" id="KW-0732">Signal</keyword>
<feature type="non-terminal residue" evidence="2">
    <location>
        <position position="149"/>
    </location>
</feature>
<comment type="caution">
    <text evidence="2">The sequence shown here is derived from an EMBL/GenBank/DDBJ whole genome shotgun (WGS) entry which is preliminary data.</text>
</comment>
<evidence type="ECO:0000313" key="2">
    <source>
        <dbReference type="EMBL" id="KAL1614650.1"/>
    </source>
</evidence>
<evidence type="ECO:0000313" key="3">
    <source>
        <dbReference type="Proteomes" id="UP001521116"/>
    </source>
</evidence>
<protein>
    <submittedName>
        <fullName evidence="2">Uncharacterized protein</fullName>
    </submittedName>
</protein>
<dbReference type="Proteomes" id="UP001521116">
    <property type="component" value="Unassembled WGS sequence"/>
</dbReference>
<gene>
    <name evidence="2" type="ORF">SLS56_012048</name>
</gene>
<name>A0ABR3S9X4_9PEZI</name>
<feature type="chain" id="PRO_5046894625" evidence="1">
    <location>
        <begin position="20"/>
        <end position="149"/>
    </location>
</feature>